<dbReference type="Proteomes" id="UP001165121">
    <property type="component" value="Unassembled WGS sequence"/>
</dbReference>
<comment type="caution">
    <text evidence="1">The sequence shown here is derived from an EMBL/GenBank/DDBJ whole genome shotgun (WGS) entry which is preliminary data.</text>
</comment>
<name>A0A9W6XCF9_9STRA</name>
<gene>
    <name evidence="1" type="ORF">Pfra01_000975200</name>
</gene>
<dbReference type="AlphaFoldDB" id="A0A9W6XCF9"/>
<keyword evidence="2" id="KW-1185">Reference proteome</keyword>
<protein>
    <submittedName>
        <fullName evidence="1">Unnamed protein product</fullName>
    </submittedName>
</protein>
<dbReference type="EMBL" id="BSXT01000910">
    <property type="protein sequence ID" value="GMF36093.1"/>
    <property type="molecule type" value="Genomic_DNA"/>
</dbReference>
<sequence>MLHNDFIAQHEVIYHTRFDVTLTKVHLQPGVKNSVNHVIHNIADDIVQFRHNSGFRDCFHGSSHSNLQMVFKSSRLKEFLTLRCVLDLSSPVVAQRASITSSYSCHSLFHLTRAGWETSFTYGGTIDEADTGIIVVATLVEASPSPLADAVVISVIPADQVPRSA</sequence>
<evidence type="ECO:0000313" key="2">
    <source>
        <dbReference type="Proteomes" id="UP001165121"/>
    </source>
</evidence>
<evidence type="ECO:0000313" key="1">
    <source>
        <dbReference type="EMBL" id="GMF36093.1"/>
    </source>
</evidence>
<accession>A0A9W6XCF9</accession>
<proteinExistence type="predicted"/>
<reference evidence="1" key="1">
    <citation type="submission" date="2023-04" db="EMBL/GenBank/DDBJ databases">
        <title>Phytophthora fragariaefolia NBRC 109709.</title>
        <authorList>
            <person name="Ichikawa N."/>
            <person name="Sato H."/>
            <person name="Tonouchi N."/>
        </authorList>
    </citation>
    <scope>NUCLEOTIDE SEQUENCE</scope>
    <source>
        <strain evidence="1">NBRC 109709</strain>
    </source>
</reference>
<organism evidence="1 2">
    <name type="scientific">Phytophthora fragariaefolia</name>
    <dbReference type="NCBI Taxonomy" id="1490495"/>
    <lineage>
        <taxon>Eukaryota</taxon>
        <taxon>Sar</taxon>
        <taxon>Stramenopiles</taxon>
        <taxon>Oomycota</taxon>
        <taxon>Peronosporomycetes</taxon>
        <taxon>Peronosporales</taxon>
        <taxon>Peronosporaceae</taxon>
        <taxon>Phytophthora</taxon>
    </lineage>
</organism>